<feature type="compositionally biased region" description="Basic residues" evidence="1">
    <location>
        <begin position="17"/>
        <end position="28"/>
    </location>
</feature>
<gene>
    <name evidence="2" type="ORF">B296_00055300</name>
</gene>
<dbReference type="Proteomes" id="UP000287651">
    <property type="component" value="Unassembled WGS sequence"/>
</dbReference>
<dbReference type="AlphaFoldDB" id="A0A426XF84"/>
<dbReference type="EMBL" id="AMZH03021505">
    <property type="protein sequence ID" value="RRT38135.1"/>
    <property type="molecule type" value="Genomic_DNA"/>
</dbReference>
<sequence>MAVETGHSDAEAAPRRTTLHRDRKRHACRHARDNEAGISYLRFVLLWSASPSSRPLAADPIALDHLGRGFDVMCSSCAFAVSIDTVHTGRYIPVRQQTGTRTARYRAVLPTGAVSAPLLPEISR</sequence>
<evidence type="ECO:0000313" key="2">
    <source>
        <dbReference type="EMBL" id="RRT38135.1"/>
    </source>
</evidence>
<organism evidence="2 3">
    <name type="scientific">Ensete ventricosum</name>
    <name type="common">Abyssinian banana</name>
    <name type="synonym">Musa ensete</name>
    <dbReference type="NCBI Taxonomy" id="4639"/>
    <lineage>
        <taxon>Eukaryota</taxon>
        <taxon>Viridiplantae</taxon>
        <taxon>Streptophyta</taxon>
        <taxon>Embryophyta</taxon>
        <taxon>Tracheophyta</taxon>
        <taxon>Spermatophyta</taxon>
        <taxon>Magnoliopsida</taxon>
        <taxon>Liliopsida</taxon>
        <taxon>Zingiberales</taxon>
        <taxon>Musaceae</taxon>
        <taxon>Ensete</taxon>
    </lineage>
</organism>
<comment type="caution">
    <text evidence="2">The sequence shown here is derived from an EMBL/GenBank/DDBJ whole genome shotgun (WGS) entry which is preliminary data.</text>
</comment>
<feature type="compositionally biased region" description="Basic and acidic residues" evidence="1">
    <location>
        <begin position="1"/>
        <end position="14"/>
    </location>
</feature>
<protein>
    <submittedName>
        <fullName evidence="2">Uncharacterized protein</fullName>
    </submittedName>
</protein>
<reference evidence="2 3" key="1">
    <citation type="journal article" date="2014" name="Agronomy (Basel)">
        <title>A Draft Genome Sequence for Ensete ventricosum, the Drought-Tolerant Tree Against Hunger.</title>
        <authorList>
            <person name="Harrison J."/>
            <person name="Moore K.A."/>
            <person name="Paszkiewicz K."/>
            <person name="Jones T."/>
            <person name="Grant M."/>
            <person name="Ambacheew D."/>
            <person name="Muzemil S."/>
            <person name="Studholme D.J."/>
        </authorList>
    </citation>
    <scope>NUCLEOTIDE SEQUENCE [LARGE SCALE GENOMIC DNA]</scope>
</reference>
<proteinExistence type="predicted"/>
<accession>A0A426XF84</accession>
<evidence type="ECO:0000313" key="3">
    <source>
        <dbReference type="Proteomes" id="UP000287651"/>
    </source>
</evidence>
<feature type="region of interest" description="Disordered" evidence="1">
    <location>
        <begin position="1"/>
        <end position="28"/>
    </location>
</feature>
<name>A0A426XF84_ENSVE</name>
<evidence type="ECO:0000256" key="1">
    <source>
        <dbReference type="SAM" id="MobiDB-lite"/>
    </source>
</evidence>